<gene>
    <name evidence="1" type="ORF">CAB88_32400</name>
    <name evidence="2" type="ORF">CAB88_32790</name>
</gene>
<name>A0A1W6WYR8_BACTU</name>
<dbReference type="EMBL" id="CP021064">
    <property type="protein sequence ID" value="ARP61770.1"/>
    <property type="molecule type" value="Genomic_DNA"/>
</dbReference>
<evidence type="ECO:0000313" key="1">
    <source>
        <dbReference type="EMBL" id="ARP61707.1"/>
    </source>
</evidence>
<dbReference type="EMBL" id="CP021064">
    <property type="protein sequence ID" value="ARP61707.1"/>
    <property type="molecule type" value="Genomic_DNA"/>
</dbReference>
<geneLocation type="plasmid" evidence="1 3">
    <name>poh3</name>
</geneLocation>
<accession>A0A1W6WYR8</accession>
<dbReference type="RefSeq" id="WP_001233205.1">
    <property type="nucleotide sequence ID" value="NZ_CP021064.1"/>
</dbReference>
<dbReference type="Proteomes" id="UP000194143">
    <property type="component" value="Plasmid poh3"/>
</dbReference>
<organism evidence="1 3">
    <name type="scientific">Bacillus thuringiensis</name>
    <dbReference type="NCBI Taxonomy" id="1428"/>
    <lineage>
        <taxon>Bacteria</taxon>
        <taxon>Bacillati</taxon>
        <taxon>Bacillota</taxon>
        <taxon>Bacilli</taxon>
        <taxon>Bacillales</taxon>
        <taxon>Bacillaceae</taxon>
        <taxon>Bacillus</taxon>
        <taxon>Bacillus cereus group</taxon>
    </lineage>
</organism>
<keyword evidence="3" id="KW-1185">Reference proteome</keyword>
<reference evidence="1 3" key="1">
    <citation type="submission" date="2017-04" db="EMBL/GenBank/DDBJ databases">
        <title>Complete Genome Sequence of Bacillus thuringiensis type Strain ATCC 10792.</title>
        <authorList>
            <person name="Oh D.-H."/>
            <person name="Park B.-J."/>
            <person name="Shuai W."/>
            <person name="Chelliah R."/>
        </authorList>
    </citation>
    <scope>NUCLEOTIDE SEQUENCE [LARGE SCALE GENOMIC DNA]</scope>
    <source>
        <strain evidence="1 3">ATCC 10792</strain>
        <plasmid evidence="1 3">poh3</plasmid>
    </source>
</reference>
<protein>
    <submittedName>
        <fullName evidence="1">Uncharacterized protein</fullName>
    </submittedName>
</protein>
<dbReference type="GeneID" id="67469763"/>
<evidence type="ECO:0000313" key="2">
    <source>
        <dbReference type="EMBL" id="ARP61770.1"/>
    </source>
</evidence>
<evidence type="ECO:0000313" key="3">
    <source>
        <dbReference type="Proteomes" id="UP000194143"/>
    </source>
</evidence>
<keyword evidence="1" id="KW-0614">Plasmid</keyword>
<proteinExistence type="predicted"/>
<sequence length="173" mass="20106">MRKVDVVVSLIELEKRIFKALNPLEEAGLDSIFELFSMLDFEGAANVLLENVFKDVYFENIQHFRFGTESKEEFTNRLLKIKPELSWVISPDETLKVISVLLDIEKERQETYITFANLGVEFDIPEAMDSLEKFIDQLIGENAGDIVYFYTDGDMSKEEVLDFISDKWKQESK</sequence>
<dbReference type="AlphaFoldDB" id="A0A1W6WYR8"/>